<accession>A0A9N8VN19</accession>
<evidence type="ECO:0000313" key="1">
    <source>
        <dbReference type="EMBL" id="CAG8455175.1"/>
    </source>
</evidence>
<dbReference type="AlphaFoldDB" id="A0A9N8VN19"/>
<protein>
    <submittedName>
        <fullName evidence="1">8325_t:CDS:1</fullName>
    </submittedName>
</protein>
<comment type="caution">
    <text evidence="1">The sequence shown here is derived from an EMBL/GenBank/DDBJ whole genome shotgun (WGS) entry which is preliminary data.</text>
</comment>
<proteinExistence type="predicted"/>
<keyword evidence="2" id="KW-1185">Reference proteome</keyword>
<sequence>MSTIKLSLRTAFISGSFNISRSNYDISDVGNIAPVSREQIALNNVPWMRHPQEETLDFLIDE</sequence>
<name>A0A9N8VN19_9GLOM</name>
<dbReference type="EMBL" id="CAJVPI010000012">
    <property type="protein sequence ID" value="CAG8455175.1"/>
    <property type="molecule type" value="Genomic_DNA"/>
</dbReference>
<organism evidence="1 2">
    <name type="scientific">Paraglomus brasilianum</name>
    <dbReference type="NCBI Taxonomy" id="144538"/>
    <lineage>
        <taxon>Eukaryota</taxon>
        <taxon>Fungi</taxon>
        <taxon>Fungi incertae sedis</taxon>
        <taxon>Mucoromycota</taxon>
        <taxon>Glomeromycotina</taxon>
        <taxon>Glomeromycetes</taxon>
        <taxon>Paraglomerales</taxon>
        <taxon>Paraglomeraceae</taxon>
        <taxon>Paraglomus</taxon>
    </lineage>
</organism>
<evidence type="ECO:0000313" key="2">
    <source>
        <dbReference type="Proteomes" id="UP000789739"/>
    </source>
</evidence>
<dbReference type="Proteomes" id="UP000789739">
    <property type="component" value="Unassembled WGS sequence"/>
</dbReference>
<gene>
    <name evidence="1" type="ORF">PBRASI_LOCUS272</name>
</gene>
<reference evidence="1" key="1">
    <citation type="submission" date="2021-06" db="EMBL/GenBank/DDBJ databases">
        <authorList>
            <person name="Kallberg Y."/>
            <person name="Tangrot J."/>
            <person name="Rosling A."/>
        </authorList>
    </citation>
    <scope>NUCLEOTIDE SEQUENCE</scope>
    <source>
        <strain evidence="1">BR232B</strain>
    </source>
</reference>